<feature type="domain" description="RNB" evidence="1">
    <location>
        <begin position="9"/>
        <end position="36"/>
    </location>
</feature>
<dbReference type="InterPro" id="IPR001900">
    <property type="entry name" value="RNase_II/R"/>
</dbReference>
<dbReference type="Pfam" id="PF00773">
    <property type="entry name" value="RNB"/>
    <property type="match status" value="1"/>
</dbReference>
<reference evidence="2" key="1">
    <citation type="submission" date="2023-10" db="EMBL/GenBank/DDBJ databases">
        <title>Characterization and whole genome sequencing of a novel strain of Bergeyella porcorum QD2021 isolated from pig.</title>
        <authorList>
            <person name="Liu G."/>
            <person name="Chen C."/>
            <person name="Han X."/>
        </authorList>
    </citation>
    <scope>NUCLEOTIDE SEQUENCE</scope>
    <source>
        <strain evidence="2">QD2021</strain>
    </source>
</reference>
<dbReference type="AlphaFoldDB" id="A0AAU0F3L5"/>
<evidence type="ECO:0000259" key="1">
    <source>
        <dbReference type="Pfam" id="PF00773"/>
    </source>
</evidence>
<gene>
    <name evidence="2" type="ORF">BPO_1417</name>
</gene>
<dbReference type="SUPFAM" id="SSF50249">
    <property type="entry name" value="Nucleic acid-binding proteins"/>
    <property type="match status" value="1"/>
</dbReference>
<dbReference type="InterPro" id="IPR012340">
    <property type="entry name" value="NA-bd_OB-fold"/>
</dbReference>
<protein>
    <recommendedName>
        <fullName evidence="1">RNB domain-containing protein</fullName>
    </recommendedName>
</protein>
<organism evidence="2 3">
    <name type="scientific">Bergeyella porcorum</name>
    <dbReference type="NCBI Taxonomy" id="1735111"/>
    <lineage>
        <taxon>Bacteria</taxon>
        <taxon>Pseudomonadati</taxon>
        <taxon>Bacteroidota</taxon>
        <taxon>Flavobacteriia</taxon>
        <taxon>Flavobacteriales</taxon>
        <taxon>Weeksellaceae</taxon>
        <taxon>Bergeyella</taxon>
    </lineage>
</organism>
<accession>A0AAU0F3L5</accession>
<name>A0AAU0F3L5_9FLAO</name>
<keyword evidence="3" id="KW-1185">Reference proteome</keyword>
<dbReference type="Proteomes" id="UP001432059">
    <property type="component" value="Chromosome"/>
</dbReference>
<evidence type="ECO:0000313" key="2">
    <source>
        <dbReference type="EMBL" id="WOC52064.1"/>
    </source>
</evidence>
<dbReference type="GO" id="GO:0003723">
    <property type="term" value="F:RNA binding"/>
    <property type="evidence" value="ECO:0007669"/>
    <property type="project" value="InterPro"/>
</dbReference>
<dbReference type="GO" id="GO:0004540">
    <property type="term" value="F:RNA nuclease activity"/>
    <property type="evidence" value="ECO:0007669"/>
    <property type="project" value="InterPro"/>
</dbReference>
<proteinExistence type="predicted"/>
<sequence>MAIGKWAFNIADVSHYVKPGTLLDDEAYARATSGVLGG</sequence>
<dbReference type="EMBL" id="CP136426">
    <property type="protein sequence ID" value="WOC52064.1"/>
    <property type="molecule type" value="Genomic_DNA"/>
</dbReference>
<dbReference type="KEGG" id="bpor:BPO_1417"/>
<evidence type="ECO:0000313" key="3">
    <source>
        <dbReference type="Proteomes" id="UP001432059"/>
    </source>
</evidence>